<evidence type="ECO:0000313" key="3">
    <source>
        <dbReference type="Proteomes" id="UP001176941"/>
    </source>
</evidence>
<sequence>MFAGSGGEASVRSQFFRDQRTQWEEGLFVGGVGEASMCGPISSGSRRHTQGRSPLSMGSVGKVSEVLSQQTTEDKQGRGPMFVDSVGKVSVRIPSQQKTGEKPYVCGWFG</sequence>
<accession>A0ABN9A721</accession>
<dbReference type="Proteomes" id="UP001176941">
    <property type="component" value="Chromosome Y"/>
</dbReference>
<evidence type="ECO:0000256" key="1">
    <source>
        <dbReference type="SAM" id="MobiDB-lite"/>
    </source>
</evidence>
<dbReference type="EMBL" id="OX460344">
    <property type="protein sequence ID" value="CAI9181603.1"/>
    <property type="molecule type" value="Genomic_DNA"/>
</dbReference>
<name>A0ABN9A721_RANTA</name>
<protein>
    <submittedName>
        <fullName evidence="2">Uncharacterized protein</fullName>
    </submittedName>
</protein>
<keyword evidence="3" id="KW-1185">Reference proteome</keyword>
<reference evidence="2" key="1">
    <citation type="submission" date="2023-04" db="EMBL/GenBank/DDBJ databases">
        <authorList>
            <consortium name="ELIXIR-Norway"/>
        </authorList>
    </citation>
    <scope>NUCLEOTIDE SEQUENCE [LARGE SCALE GENOMIC DNA]</scope>
</reference>
<evidence type="ECO:0000313" key="2">
    <source>
        <dbReference type="EMBL" id="CAI9181603.1"/>
    </source>
</evidence>
<gene>
    <name evidence="2" type="ORF">MRATA1EN1_LOCUS30565</name>
</gene>
<proteinExistence type="predicted"/>
<feature type="region of interest" description="Disordered" evidence="1">
    <location>
        <begin position="39"/>
        <end position="83"/>
    </location>
</feature>
<organism evidence="2 3">
    <name type="scientific">Rangifer tarandus platyrhynchus</name>
    <name type="common">Svalbard reindeer</name>
    <dbReference type="NCBI Taxonomy" id="3082113"/>
    <lineage>
        <taxon>Eukaryota</taxon>
        <taxon>Metazoa</taxon>
        <taxon>Chordata</taxon>
        <taxon>Craniata</taxon>
        <taxon>Vertebrata</taxon>
        <taxon>Euteleostomi</taxon>
        <taxon>Mammalia</taxon>
        <taxon>Eutheria</taxon>
        <taxon>Laurasiatheria</taxon>
        <taxon>Artiodactyla</taxon>
        <taxon>Ruminantia</taxon>
        <taxon>Pecora</taxon>
        <taxon>Cervidae</taxon>
        <taxon>Odocoileinae</taxon>
        <taxon>Rangifer</taxon>
    </lineage>
</organism>